<sequence length="153" mass="16522">MRTAVIRIKVDPARELTPELLSERTDAFAGQAPRHGMEVFERPSDPRREMQVLMIGSDGAALQSAVTKLCVETFLTSPEPGPVTFISRGTDDDVRGVLAGFGISGDISRADSDDGFDVVTVRIAANDLARIPESRIHTALEASLNCEVNIVEV</sequence>
<comment type="caution">
    <text evidence="1">The sequence shown here is derived from an EMBL/GenBank/DDBJ whole genome shotgun (WGS) entry which is preliminary data.</text>
</comment>
<name>A0A7K0DPV8_9NOCA</name>
<evidence type="ECO:0000313" key="2">
    <source>
        <dbReference type="Proteomes" id="UP000431401"/>
    </source>
</evidence>
<accession>A0A7K0DPV8</accession>
<protein>
    <submittedName>
        <fullName evidence="1">Uncharacterized protein</fullName>
    </submittedName>
</protein>
<evidence type="ECO:0000313" key="1">
    <source>
        <dbReference type="EMBL" id="MQY27618.1"/>
    </source>
</evidence>
<organism evidence="1 2">
    <name type="scientific">Nocardia aurantia</name>
    <dbReference type="NCBI Taxonomy" id="2585199"/>
    <lineage>
        <taxon>Bacteria</taxon>
        <taxon>Bacillati</taxon>
        <taxon>Actinomycetota</taxon>
        <taxon>Actinomycetes</taxon>
        <taxon>Mycobacteriales</taxon>
        <taxon>Nocardiaceae</taxon>
        <taxon>Nocardia</taxon>
    </lineage>
</organism>
<dbReference type="EMBL" id="WEGI01000006">
    <property type="protein sequence ID" value="MQY27618.1"/>
    <property type="molecule type" value="Genomic_DNA"/>
</dbReference>
<gene>
    <name evidence="1" type="ORF">NRB56_32010</name>
</gene>
<reference evidence="1 2" key="1">
    <citation type="submission" date="2019-10" db="EMBL/GenBank/DDBJ databases">
        <title>Nocardia macrotermitis sp. nov. and Nocardia aurantia sp. nov., isolated from the gut of fungus growing-termite Macrotermes natalensis.</title>
        <authorList>
            <person name="Benndorf R."/>
            <person name="Schwitalla J."/>
            <person name="Martin K."/>
            <person name="De Beer W."/>
            <person name="Kaster A.-K."/>
            <person name="Vollmers J."/>
            <person name="Poulsen M."/>
            <person name="Beemelmanns C."/>
        </authorList>
    </citation>
    <scope>NUCLEOTIDE SEQUENCE [LARGE SCALE GENOMIC DNA]</scope>
    <source>
        <strain evidence="1 2">RB56</strain>
    </source>
</reference>
<dbReference type="OrthoDB" id="4545496at2"/>
<dbReference type="Proteomes" id="UP000431401">
    <property type="component" value="Unassembled WGS sequence"/>
</dbReference>
<dbReference type="AlphaFoldDB" id="A0A7K0DPV8"/>
<proteinExistence type="predicted"/>
<keyword evidence="2" id="KW-1185">Reference proteome</keyword>